<dbReference type="EMBL" id="KI928251">
    <property type="protein sequence ID" value="EWC89573.1"/>
    <property type="molecule type" value="Genomic_DNA"/>
</dbReference>
<dbReference type="PANTHER" id="PTHR33700:SF4">
    <property type="entry name" value="MYB-LIKE PROTEIN X"/>
    <property type="match status" value="1"/>
</dbReference>
<dbReference type="PANTHER" id="PTHR33700">
    <property type="entry name" value="MYB-LIKE PROTEIN X"/>
    <property type="match status" value="1"/>
</dbReference>
<reference evidence="4 5" key="1">
    <citation type="submission" date="2013-02" db="EMBL/GenBank/DDBJ databases">
        <title>The Genome Sequence of Plasmodium falciparum NF54.</title>
        <authorList>
            <consortium name="The Broad Institute Genome Sequencing Platform"/>
            <consortium name="The Broad Institute Genome Sequencing Center for Infectious Disease"/>
            <person name="Neafsey D."/>
            <person name="Cheeseman I."/>
            <person name="Volkman S."/>
            <person name="Adams J."/>
            <person name="Walker B."/>
            <person name="Young S.K."/>
            <person name="Zeng Q."/>
            <person name="Gargeya S."/>
            <person name="Fitzgerald M."/>
            <person name="Haas B."/>
            <person name="Abouelleil A."/>
            <person name="Alvarado L."/>
            <person name="Arachchi H.M."/>
            <person name="Berlin A.M."/>
            <person name="Chapman S.B."/>
            <person name="Dewar J."/>
            <person name="Goldberg J."/>
            <person name="Griggs A."/>
            <person name="Gujja S."/>
            <person name="Hansen M."/>
            <person name="Howarth C."/>
            <person name="Imamovic A."/>
            <person name="Larimer J."/>
            <person name="McCowan C."/>
            <person name="Murphy C."/>
            <person name="Neiman D."/>
            <person name="Pearson M."/>
            <person name="Priest M."/>
            <person name="Roberts A."/>
            <person name="Saif S."/>
            <person name="Shea T."/>
            <person name="Sisk P."/>
            <person name="Sykes S."/>
            <person name="Wortman J."/>
            <person name="Nusbaum C."/>
            <person name="Birren B."/>
        </authorList>
    </citation>
    <scope>NUCLEOTIDE SEQUENCE [LARGE SCALE GENOMIC DNA]</scope>
    <source>
        <strain evidence="4 5">NF54</strain>
    </source>
</reference>
<dbReference type="SMART" id="SM00952">
    <property type="entry name" value="RAP"/>
    <property type="match status" value="1"/>
</dbReference>
<dbReference type="Proteomes" id="UP000030673">
    <property type="component" value="Unassembled WGS sequence"/>
</dbReference>
<accession>W7JX30</accession>
<evidence type="ECO:0000313" key="4">
    <source>
        <dbReference type="EMBL" id="EWC89573.1"/>
    </source>
</evidence>
<feature type="compositionally biased region" description="Low complexity" evidence="2">
    <location>
        <begin position="653"/>
        <end position="662"/>
    </location>
</feature>
<evidence type="ECO:0000256" key="2">
    <source>
        <dbReference type="SAM" id="MobiDB-lite"/>
    </source>
</evidence>
<feature type="compositionally biased region" description="Basic and acidic residues" evidence="2">
    <location>
        <begin position="634"/>
        <end position="650"/>
    </location>
</feature>
<feature type="region of interest" description="Disordered" evidence="2">
    <location>
        <begin position="634"/>
        <end position="662"/>
    </location>
</feature>
<sequence length="1457" mass="176562">MLIRGRNIITHFHFNLPIFFHIRYKCNLNIKKTHNHFLKNLCNKNVINNMDCLNLIENMKYVDENNVSKDIIFRYIEKLKCVNDIWNVNKIYVIFKTLIKYNIYDMILLKKIENNIININIVDDIKKDYYENIYIIRISYVLYAFYYFLNENINLKVVHNLINILHRKIDYIIYHKDFFNEFILNHIKKYDEQNKKNVTYKKDTPGNDFLKDRDIKVGMNNVRKNISNISNKSNISNVYNISNHMSNNIHDNITQQPLTLQYDTNHSRDMFVRNINFHEIYLSIITLKKLGYNKNEEFIKKLKFLFYFNCINLDNKINDKDLKYITLLFNIFYEDTDLYLLSIVKYVLLENEKKNNMFPETDENKNVCSIHDLSLIMLTYYNKEKGKKKEHTKYEEEQKQSKIKKNNIKQNNMKQNNIKQNNMKQNNIKQNNIKQNNMKQNNIKQNDYVKEEPSITYNNFEDTNYHVNDNIISIIDHIKYLSAYKKMNLKYMLSYIKSKYDTNYDLKDIIYNNVLHLLYKKYEHNVNMKENKRIDKEEKEKEKKINNNNNNNNNIYYENITEDLQSLSELIKIYNTYLKYDIDILYYIYIKKYIEYCNIETIMNIFQAYIFVYNINNEDSKNYNYIISSNEMQHMKEKKKEDNNENENKNKNKNNNNNNNNNTYNKYYCDVRMNIRNNLTNLNNVVIQIISSKSLYRIYHMCNINQISHILYYLYQINNIIENNIYEELYINKLYNHIKNIALIRLKCFLNNQENKRNMDTFNVERNEEGSTLKNIQCDNFLSEKYMETLKNDDKYNNYIGYNNNNNNNNTSYNNIIYNQDDKYYNNDKVNNISSYERMIIKRNENLEKKNIQEKKEFNEYKNMYTFKYTNDIINSIILLFNIFSKRSDTKNISSMILKILKKSQFDERDYSCSTYINILNSFAKLRYRNVNMIHMLLLKIKENIDTLHFLEYTNLVISLSKLNIIDTNFNKYDNNIFNVNHKIKNNNDNNNNNDEDGINHIFLNKYNDNEVDGINYIQVTNNLYDIFKKIDEKIYSVSFVPCYKMIHIISNLLHSYIVLGFDKIHFKSINRMIECVHDYIFLYFNKKALHKHDASNEMCFVKNEDSTRTKGHMNDEQNDLYKINNNTTYFFNKNHFWYFSGKNDIIITKRQENEVQNKEIEEKDGCKFEEINKEKKLYLPVQSLYQIYLFYIYFNIYVKYLFTCYINYCNEETGVSKEDKEMIGMKNRYNTINTFDHNVSYNYSSFNTLYSPYMFLKNKKTNNEEVFDGSLHKILSESSIYVLNNLFRFVKYINNFLHKASYEKYNFFLPFLNDYIKNQKKNEDLIEQVKACHVHYSQYNKKLASSSFHRDVFITLRALDIKNMECEVPFLDGIYTIDIVIGNKICIEINGHNHYYYDKDMKRCYDKIEAQNLIKYYLLSKKYKLILVNYFEWVNLSTVEEKKEFLMKKIKSTNMF</sequence>
<dbReference type="OMA" id="KNHYWYF"/>
<dbReference type="InterPro" id="IPR013584">
    <property type="entry name" value="RAP"/>
</dbReference>
<evidence type="ECO:0000256" key="1">
    <source>
        <dbReference type="SAM" id="Coils"/>
    </source>
</evidence>
<evidence type="ECO:0000313" key="5">
    <source>
        <dbReference type="Proteomes" id="UP000030673"/>
    </source>
</evidence>
<evidence type="ECO:0000259" key="3">
    <source>
        <dbReference type="PROSITE" id="PS51286"/>
    </source>
</evidence>
<feature type="domain" description="RAP" evidence="3">
    <location>
        <begin position="1386"/>
        <end position="1449"/>
    </location>
</feature>
<feature type="coiled-coil region" evidence="1">
    <location>
        <begin position="519"/>
        <end position="554"/>
    </location>
</feature>
<keyword evidence="1" id="KW-0175">Coiled coil</keyword>
<gene>
    <name evidence="4" type="ORF">PFNF54_01623</name>
</gene>
<protein>
    <recommendedName>
        <fullName evidence="3">RAP domain-containing protein</fullName>
    </recommendedName>
</protein>
<keyword evidence="5" id="KW-1185">Reference proteome</keyword>
<name>W7JX30_PLAFO</name>
<organism evidence="4 5">
    <name type="scientific">Plasmodium falciparum (isolate NF54)</name>
    <dbReference type="NCBI Taxonomy" id="5843"/>
    <lineage>
        <taxon>Eukaryota</taxon>
        <taxon>Sar</taxon>
        <taxon>Alveolata</taxon>
        <taxon>Apicomplexa</taxon>
        <taxon>Aconoidasida</taxon>
        <taxon>Haemosporida</taxon>
        <taxon>Plasmodiidae</taxon>
        <taxon>Plasmodium</taxon>
        <taxon>Plasmodium (Laverania)</taxon>
    </lineage>
</organism>
<dbReference type="PROSITE" id="PS51286">
    <property type="entry name" value="RAP"/>
    <property type="match status" value="1"/>
</dbReference>
<proteinExistence type="predicted"/>